<evidence type="ECO:0000313" key="4">
    <source>
        <dbReference type="EMBL" id="MFL9884120.1"/>
    </source>
</evidence>
<organism evidence="4 5">
    <name type="scientific">Paraburkholderia agricolaris</name>
    <dbReference type="NCBI Taxonomy" id="2152888"/>
    <lineage>
        <taxon>Bacteria</taxon>
        <taxon>Pseudomonadati</taxon>
        <taxon>Pseudomonadota</taxon>
        <taxon>Betaproteobacteria</taxon>
        <taxon>Burkholderiales</taxon>
        <taxon>Burkholderiaceae</taxon>
        <taxon>Paraburkholderia</taxon>
    </lineage>
</organism>
<gene>
    <name evidence="4" type="ORF">PQR66_13835</name>
</gene>
<dbReference type="RefSeq" id="WP_408269937.1">
    <property type="nucleotide sequence ID" value="NZ_JAQQFH010000007.1"/>
</dbReference>
<dbReference type="Gene3D" id="3.40.50.720">
    <property type="entry name" value="NAD(P)-binding Rossmann-like Domain"/>
    <property type="match status" value="1"/>
</dbReference>
<reference evidence="4 5" key="1">
    <citation type="journal article" date="2024" name="Chem. Sci.">
        <title>Discovery of megapolipeptins by genome mining of a Burkholderiales bacteria collection.</title>
        <authorList>
            <person name="Paulo B.S."/>
            <person name="Recchia M.J.J."/>
            <person name="Lee S."/>
            <person name="Fergusson C.H."/>
            <person name="Romanowski S.B."/>
            <person name="Hernandez A."/>
            <person name="Krull N."/>
            <person name="Liu D.Y."/>
            <person name="Cavanagh H."/>
            <person name="Bos A."/>
            <person name="Gray C.A."/>
            <person name="Murphy B.T."/>
            <person name="Linington R.G."/>
            <person name="Eustaquio A.S."/>
        </authorList>
    </citation>
    <scope>NUCLEOTIDE SEQUENCE [LARGE SCALE GENOMIC DNA]</scope>
    <source>
        <strain evidence="4 5">RL16-012-BIC-B</strain>
    </source>
</reference>
<evidence type="ECO:0000256" key="2">
    <source>
        <dbReference type="ARBA" id="ARBA00023002"/>
    </source>
</evidence>
<keyword evidence="5" id="KW-1185">Reference proteome</keyword>
<evidence type="ECO:0000259" key="3">
    <source>
        <dbReference type="SMART" id="SM00822"/>
    </source>
</evidence>
<name>A0ABW8ZN92_9BURK</name>
<dbReference type="PANTHER" id="PTHR42760:SF115">
    <property type="entry name" value="3-OXOACYL-[ACYL-CARRIER-PROTEIN] REDUCTASE FABG"/>
    <property type="match status" value="1"/>
</dbReference>
<dbReference type="InterPro" id="IPR036291">
    <property type="entry name" value="NAD(P)-bd_dom_sf"/>
</dbReference>
<dbReference type="SUPFAM" id="SSF51735">
    <property type="entry name" value="NAD(P)-binding Rossmann-fold domains"/>
    <property type="match status" value="1"/>
</dbReference>
<dbReference type="EMBL" id="JAQQFN010000009">
    <property type="protein sequence ID" value="MFL9884120.1"/>
    <property type="molecule type" value="Genomic_DNA"/>
</dbReference>
<comment type="similarity">
    <text evidence="1">Belongs to the short-chain dehydrogenases/reductases (SDR) family.</text>
</comment>
<dbReference type="InterPro" id="IPR002347">
    <property type="entry name" value="SDR_fam"/>
</dbReference>
<dbReference type="NCBIfam" id="NF005559">
    <property type="entry name" value="PRK07231.1"/>
    <property type="match status" value="1"/>
</dbReference>
<accession>A0ABW8ZN92</accession>
<dbReference type="InterPro" id="IPR057326">
    <property type="entry name" value="KR_dom"/>
</dbReference>
<protein>
    <submittedName>
        <fullName evidence="4">SDR family oxidoreductase</fullName>
    </submittedName>
</protein>
<dbReference type="PANTHER" id="PTHR42760">
    <property type="entry name" value="SHORT-CHAIN DEHYDROGENASES/REDUCTASES FAMILY MEMBER"/>
    <property type="match status" value="1"/>
</dbReference>
<sequence>MSSRQVETGQVVSIENQTSSYRSRFALDGLIAVVTGGASGIGLESARALAQCGARVVLLDRDTQSLDRAVQTLRDEQLAASAHAVDVTDPAALQSVADQVVSEHGQVDVLVNSAGIARLNAALDTPDEEWRQVMDINVNGLFWASRAFGRHMVARRSGSIVNLGSMSGLIVNRPQTAASYMTSKGAVHMLTKALATEWARDNVRVNALAPGYIGTEMTLAMRARPELFDVWMDMTPMGRCGEPGEVAAAVVFLASPASSYMTGSIVPVDGGYTSW</sequence>
<dbReference type="SMART" id="SM00822">
    <property type="entry name" value="PKS_KR"/>
    <property type="match status" value="1"/>
</dbReference>
<evidence type="ECO:0000256" key="1">
    <source>
        <dbReference type="ARBA" id="ARBA00006484"/>
    </source>
</evidence>
<dbReference type="PRINTS" id="PR00081">
    <property type="entry name" value="GDHRDH"/>
</dbReference>
<evidence type="ECO:0000313" key="5">
    <source>
        <dbReference type="Proteomes" id="UP001629249"/>
    </source>
</evidence>
<dbReference type="PRINTS" id="PR00080">
    <property type="entry name" value="SDRFAMILY"/>
</dbReference>
<comment type="caution">
    <text evidence="4">The sequence shown here is derived from an EMBL/GenBank/DDBJ whole genome shotgun (WGS) entry which is preliminary data.</text>
</comment>
<dbReference type="Proteomes" id="UP001629249">
    <property type="component" value="Unassembled WGS sequence"/>
</dbReference>
<dbReference type="Pfam" id="PF13561">
    <property type="entry name" value="adh_short_C2"/>
    <property type="match status" value="1"/>
</dbReference>
<proteinExistence type="inferred from homology"/>
<keyword evidence="2" id="KW-0560">Oxidoreductase</keyword>
<feature type="domain" description="Ketoreductase" evidence="3">
    <location>
        <begin position="32"/>
        <end position="169"/>
    </location>
</feature>